<evidence type="ECO:0000313" key="4">
    <source>
        <dbReference type="Proteomes" id="UP000182057"/>
    </source>
</evidence>
<feature type="chain" id="PRO_5008922479" description="Lipoprotein" evidence="2">
    <location>
        <begin position="21"/>
        <end position="304"/>
    </location>
</feature>
<evidence type="ECO:0008006" key="5">
    <source>
        <dbReference type="Google" id="ProtNLM"/>
    </source>
</evidence>
<feature type="compositionally biased region" description="Low complexity" evidence="1">
    <location>
        <begin position="295"/>
        <end position="304"/>
    </location>
</feature>
<feature type="compositionally biased region" description="Basic and acidic residues" evidence="1">
    <location>
        <begin position="266"/>
        <end position="290"/>
    </location>
</feature>
<sequence precursor="true">MSKKRLFSLLALLPVSLCLMNCSSDMEDIDQSTKSEDQYNAEKHLLASYVTVGEDGFSLKESQIPSNISSHSVEKFKIELRDKSLEVLNDAYINKVDRIVWVAGDEQYIRQISDYTESPSIIEQNKNTGIILRSSQLRKLSTIFYSASSTFWTSTDFHAGPTVYVNASIVPRGELYMKAIIRCETGFSLWTNTSSFVYAAAAPRIENLKMISDKWVYTGEKDKRGYYFWRFDVGITNCLITVDFFDYGYKPDKGEHRESSNNPDNESSRGDTHGQHRRKDDSENKPDRNHGGRNNGNYGRGCTP</sequence>
<dbReference type="Proteomes" id="UP000182057">
    <property type="component" value="Unassembled WGS sequence"/>
</dbReference>
<proteinExistence type="predicted"/>
<dbReference type="RefSeq" id="WP_140230618.1">
    <property type="nucleotide sequence ID" value="NZ_CBDEMX010000040.1"/>
</dbReference>
<evidence type="ECO:0000256" key="2">
    <source>
        <dbReference type="SAM" id="SignalP"/>
    </source>
</evidence>
<keyword evidence="2" id="KW-0732">Signal</keyword>
<gene>
    <name evidence="3" type="ORF">TFUB20_00961</name>
</gene>
<evidence type="ECO:0000256" key="1">
    <source>
        <dbReference type="SAM" id="MobiDB-lite"/>
    </source>
</evidence>
<dbReference type="EMBL" id="FMMM01000033">
    <property type="protein sequence ID" value="SCQ20219.1"/>
    <property type="molecule type" value="Genomic_DNA"/>
</dbReference>
<feature type="region of interest" description="Disordered" evidence="1">
    <location>
        <begin position="254"/>
        <end position="304"/>
    </location>
</feature>
<dbReference type="AlphaFoldDB" id="A0A1D3UJA4"/>
<organism evidence="3 4">
    <name type="scientific">Tannerella forsythia</name>
    <name type="common">Bacteroides forsythus</name>
    <dbReference type="NCBI Taxonomy" id="28112"/>
    <lineage>
        <taxon>Bacteria</taxon>
        <taxon>Pseudomonadati</taxon>
        <taxon>Bacteroidota</taxon>
        <taxon>Bacteroidia</taxon>
        <taxon>Bacteroidales</taxon>
        <taxon>Tannerellaceae</taxon>
        <taxon>Tannerella</taxon>
    </lineage>
</organism>
<protein>
    <recommendedName>
        <fullName evidence="5">Lipoprotein</fullName>
    </recommendedName>
</protein>
<reference evidence="3 4" key="1">
    <citation type="submission" date="2016-09" db="EMBL/GenBank/DDBJ databases">
        <authorList>
            <person name="Capua I."/>
            <person name="De Benedictis P."/>
            <person name="Joannis T."/>
            <person name="Lombin L.H."/>
            <person name="Cattoli G."/>
        </authorList>
    </citation>
    <scope>NUCLEOTIDE SEQUENCE [LARGE SCALE GENOMIC DNA]</scope>
    <source>
        <strain evidence="3 4">UB20</strain>
    </source>
</reference>
<name>A0A1D3UJA4_TANFO</name>
<accession>A0A1D3UJA4</accession>
<evidence type="ECO:0000313" key="3">
    <source>
        <dbReference type="EMBL" id="SCQ20219.1"/>
    </source>
</evidence>
<feature type="signal peptide" evidence="2">
    <location>
        <begin position="1"/>
        <end position="20"/>
    </location>
</feature>